<keyword evidence="12" id="KW-1185">Reference proteome</keyword>
<evidence type="ECO:0000313" key="12">
    <source>
        <dbReference type="Proteomes" id="UP001152759"/>
    </source>
</evidence>
<dbReference type="AlphaFoldDB" id="A0A9P0F0L7"/>
<evidence type="ECO:0000256" key="1">
    <source>
        <dbReference type="ARBA" id="ARBA00005354"/>
    </source>
</evidence>
<organism evidence="11 12">
    <name type="scientific">Bemisia tabaci</name>
    <name type="common">Sweetpotato whitefly</name>
    <name type="synonym">Aleurodes tabaci</name>
    <dbReference type="NCBI Taxonomy" id="7038"/>
    <lineage>
        <taxon>Eukaryota</taxon>
        <taxon>Metazoa</taxon>
        <taxon>Ecdysozoa</taxon>
        <taxon>Arthropoda</taxon>
        <taxon>Hexapoda</taxon>
        <taxon>Insecta</taxon>
        <taxon>Pterygota</taxon>
        <taxon>Neoptera</taxon>
        <taxon>Paraneoptera</taxon>
        <taxon>Hemiptera</taxon>
        <taxon>Sternorrhyncha</taxon>
        <taxon>Aleyrodoidea</taxon>
        <taxon>Aleyrodidae</taxon>
        <taxon>Aleyrodinae</taxon>
        <taxon>Bemisia</taxon>
    </lineage>
</organism>
<name>A0A9P0F0L7_BEMTA</name>
<keyword evidence="3 8" id="KW-0547">Nucleotide-binding</keyword>
<dbReference type="InterPro" id="IPR011009">
    <property type="entry name" value="Kinase-like_dom_sf"/>
</dbReference>
<dbReference type="SMART" id="SM00537">
    <property type="entry name" value="DCX"/>
    <property type="match status" value="2"/>
</dbReference>
<dbReference type="Gene3D" id="1.10.510.10">
    <property type="entry name" value="Transferase(Phosphotransferase) domain 1"/>
    <property type="match status" value="1"/>
</dbReference>
<dbReference type="Gene3D" id="3.10.20.230">
    <property type="entry name" value="Doublecortin domain"/>
    <property type="match status" value="2"/>
</dbReference>
<evidence type="ECO:0000256" key="3">
    <source>
        <dbReference type="ARBA" id="ARBA00022741"/>
    </source>
</evidence>
<evidence type="ECO:0000256" key="4">
    <source>
        <dbReference type="ARBA" id="ARBA00022840"/>
    </source>
</evidence>
<dbReference type="GO" id="GO:0005524">
    <property type="term" value="F:ATP binding"/>
    <property type="evidence" value="ECO:0007669"/>
    <property type="project" value="UniProtKB-UniRule"/>
</dbReference>
<feature type="domain" description="Doublecortin" evidence="10">
    <location>
        <begin position="37"/>
        <end position="123"/>
    </location>
</feature>
<evidence type="ECO:0000256" key="8">
    <source>
        <dbReference type="PROSITE-ProRule" id="PRU10141"/>
    </source>
</evidence>
<dbReference type="Pfam" id="PF00069">
    <property type="entry name" value="Pkinase"/>
    <property type="match status" value="1"/>
</dbReference>
<dbReference type="Gene3D" id="3.30.200.20">
    <property type="entry name" value="Phosphorylase Kinase, domain 1"/>
    <property type="match status" value="1"/>
</dbReference>
<dbReference type="InterPro" id="IPR017441">
    <property type="entry name" value="Protein_kinase_ATP_BS"/>
</dbReference>
<proteinExistence type="inferred from homology"/>
<gene>
    <name evidence="11" type="ORF">BEMITA_LOCUS3976</name>
</gene>
<evidence type="ECO:0000259" key="9">
    <source>
        <dbReference type="PROSITE" id="PS50011"/>
    </source>
</evidence>
<feature type="domain" description="Doublecortin" evidence="10">
    <location>
        <begin position="164"/>
        <end position="247"/>
    </location>
</feature>
<dbReference type="Pfam" id="PF03607">
    <property type="entry name" value="DCX"/>
    <property type="match status" value="2"/>
</dbReference>
<dbReference type="PROSITE" id="PS50309">
    <property type="entry name" value="DC"/>
    <property type="match status" value="2"/>
</dbReference>
<evidence type="ECO:0000256" key="6">
    <source>
        <dbReference type="ARBA" id="ARBA00047899"/>
    </source>
</evidence>
<comment type="catalytic activity">
    <reaction evidence="6">
        <text>L-threonyl-[protein] + ATP = O-phospho-L-threonyl-[protein] + ADP + H(+)</text>
        <dbReference type="Rhea" id="RHEA:46608"/>
        <dbReference type="Rhea" id="RHEA-COMP:11060"/>
        <dbReference type="Rhea" id="RHEA-COMP:11605"/>
        <dbReference type="ChEBI" id="CHEBI:15378"/>
        <dbReference type="ChEBI" id="CHEBI:30013"/>
        <dbReference type="ChEBI" id="CHEBI:30616"/>
        <dbReference type="ChEBI" id="CHEBI:61977"/>
        <dbReference type="ChEBI" id="CHEBI:456216"/>
        <dbReference type="EC" id="2.7.11.1"/>
    </reaction>
</comment>
<dbReference type="EC" id="2.7.11.1" evidence="2"/>
<dbReference type="PROSITE" id="PS00107">
    <property type="entry name" value="PROTEIN_KINASE_ATP"/>
    <property type="match status" value="1"/>
</dbReference>
<dbReference type="SMART" id="SM00220">
    <property type="entry name" value="S_TKc"/>
    <property type="match status" value="1"/>
</dbReference>
<reference evidence="11" key="1">
    <citation type="submission" date="2021-12" db="EMBL/GenBank/DDBJ databases">
        <authorList>
            <person name="King R."/>
        </authorList>
    </citation>
    <scope>NUCLEOTIDE SEQUENCE</scope>
</reference>
<dbReference type="EMBL" id="OU963863">
    <property type="protein sequence ID" value="CAH0384676.1"/>
    <property type="molecule type" value="Genomic_DNA"/>
</dbReference>
<sequence length="568" mass="64679">MISVVTTLPSRTMTDVARETSEINSENVSPHRIKKAKRVRFLCNGDKFCKGIMIPINSVRYRSFDSLLTDLTRIFSENVNLPCGVRTIFSMDGQRICDLSQLHDGKLYVCSSSGDGFKKVDYLSSNSLPRIKRERSFSKLQNNNNNQNINSLYKYTNNCSIRPRIVILVRNGNRPRKIIRLLLNKRNAPSFEHALSTITEAVKLDTGAVRKVYTMNGVQLSHLEEFFGDEDVFIVYGSERLYNDDFELDSEEVKAIQIQKKSLRRPENENRKGLVLERTPKMPNKTKDIEVNKSDFNLNIPSKILSRHMLTKIIGEGNFAIVHHCVDRTTGQEYALKIIDKSKCCGKEHMITNEVQILKTVQHPNIVQYVADYETPNEHFIMMELIVGGDLFDAVAKHVKFSEENAQVMMMNLASALAYLHENHIVHRDIKPENLMVQMDDKNVICLKVADFGLAQKVNGPVFTVCGTPTYVAPEILSEVGYGVKIDVWAAGVILYIVLCGFPPFVSEHDNQEELFDDILSGVYSFPSPYWDEVSDQAKDLISHMLQSNCELRFSAEDVLDHPWLERS</sequence>
<evidence type="ECO:0000259" key="10">
    <source>
        <dbReference type="PROSITE" id="PS50309"/>
    </source>
</evidence>
<dbReference type="PROSITE" id="PS00108">
    <property type="entry name" value="PROTEIN_KINASE_ST"/>
    <property type="match status" value="1"/>
</dbReference>
<dbReference type="SUPFAM" id="SSF89837">
    <property type="entry name" value="Doublecortin (DC)"/>
    <property type="match status" value="2"/>
</dbReference>
<dbReference type="GO" id="GO:0004674">
    <property type="term" value="F:protein serine/threonine kinase activity"/>
    <property type="evidence" value="ECO:0007669"/>
    <property type="project" value="UniProtKB-EC"/>
</dbReference>
<dbReference type="InterPro" id="IPR003533">
    <property type="entry name" value="Doublecortin_dom"/>
</dbReference>
<dbReference type="GO" id="GO:0035556">
    <property type="term" value="P:intracellular signal transduction"/>
    <property type="evidence" value="ECO:0007669"/>
    <property type="project" value="InterPro"/>
</dbReference>
<dbReference type="PROSITE" id="PS50011">
    <property type="entry name" value="PROTEIN_KINASE_DOM"/>
    <property type="match status" value="1"/>
</dbReference>
<dbReference type="PANTHER" id="PTHR24347">
    <property type="entry name" value="SERINE/THREONINE-PROTEIN KINASE"/>
    <property type="match status" value="1"/>
</dbReference>
<dbReference type="InterPro" id="IPR008271">
    <property type="entry name" value="Ser/Thr_kinase_AS"/>
</dbReference>
<evidence type="ECO:0000256" key="2">
    <source>
        <dbReference type="ARBA" id="ARBA00012513"/>
    </source>
</evidence>
<feature type="domain" description="Protein kinase" evidence="9">
    <location>
        <begin position="308"/>
        <end position="565"/>
    </location>
</feature>
<dbReference type="SUPFAM" id="SSF56112">
    <property type="entry name" value="Protein kinase-like (PK-like)"/>
    <property type="match status" value="1"/>
</dbReference>
<dbReference type="KEGG" id="btab:109037860"/>
<feature type="binding site" evidence="8">
    <location>
        <position position="337"/>
    </location>
    <ligand>
        <name>ATP</name>
        <dbReference type="ChEBI" id="CHEBI:30616"/>
    </ligand>
</feature>
<protein>
    <recommendedName>
        <fullName evidence="2">non-specific serine/threonine protein kinase</fullName>
        <ecNumber evidence="2">2.7.11.1</ecNumber>
    </recommendedName>
    <alternativeName>
        <fullName evidence="5">Doublecortin-like and CAM kinase-like protein</fullName>
    </alternativeName>
</protein>
<dbReference type="FunFam" id="1.10.510.10:FF:000066">
    <property type="entry name" value="Serine/threonine-protein kinase DCLK1 isoform 2"/>
    <property type="match status" value="1"/>
</dbReference>
<accession>A0A9P0F0L7</accession>
<keyword evidence="4 8" id="KW-0067">ATP-binding</keyword>
<dbReference type="Proteomes" id="UP001152759">
    <property type="component" value="Chromosome 2"/>
</dbReference>
<comment type="catalytic activity">
    <reaction evidence="7">
        <text>L-seryl-[protein] + ATP = O-phospho-L-seryl-[protein] + ADP + H(+)</text>
        <dbReference type="Rhea" id="RHEA:17989"/>
        <dbReference type="Rhea" id="RHEA-COMP:9863"/>
        <dbReference type="Rhea" id="RHEA-COMP:11604"/>
        <dbReference type="ChEBI" id="CHEBI:15378"/>
        <dbReference type="ChEBI" id="CHEBI:29999"/>
        <dbReference type="ChEBI" id="CHEBI:30616"/>
        <dbReference type="ChEBI" id="CHEBI:83421"/>
        <dbReference type="ChEBI" id="CHEBI:456216"/>
        <dbReference type="EC" id="2.7.11.1"/>
    </reaction>
</comment>
<dbReference type="InterPro" id="IPR000719">
    <property type="entry name" value="Prot_kinase_dom"/>
</dbReference>
<dbReference type="InterPro" id="IPR036572">
    <property type="entry name" value="Doublecortin_dom_sf"/>
</dbReference>
<evidence type="ECO:0000256" key="5">
    <source>
        <dbReference type="ARBA" id="ARBA00031092"/>
    </source>
</evidence>
<dbReference type="OrthoDB" id="1738954at2759"/>
<comment type="similarity">
    <text evidence="1">Belongs to the protein kinase superfamily. CAMK Ser/Thr protein kinase family. CaMK subfamily.</text>
</comment>
<evidence type="ECO:0000256" key="7">
    <source>
        <dbReference type="ARBA" id="ARBA00048679"/>
    </source>
</evidence>
<evidence type="ECO:0000313" key="11">
    <source>
        <dbReference type="EMBL" id="CAH0384676.1"/>
    </source>
</evidence>